<evidence type="ECO:0000313" key="3">
    <source>
        <dbReference type="Proteomes" id="UP000601435"/>
    </source>
</evidence>
<name>A0A812NCR9_9DINO</name>
<evidence type="ECO:0000256" key="1">
    <source>
        <dbReference type="SAM" id="MobiDB-lite"/>
    </source>
</evidence>
<comment type="caution">
    <text evidence="2">The sequence shown here is derived from an EMBL/GenBank/DDBJ whole genome shotgun (WGS) entry which is preliminary data.</text>
</comment>
<dbReference type="EMBL" id="CAJNJA010012598">
    <property type="protein sequence ID" value="CAE7300526.1"/>
    <property type="molecule type" value="Genomic_DNA"/>
</dbReference>
<dbReference type="Proteomes" id="UP000601435">
    <property type="component" value="Unassembled WGS sequence"/>
</dbReference>
<reference evidence="2" key="1">
    <citation type="submission" date="2021-02" db="EMBL/GenBank/DDBJ databases">
        <authorList>
            <person name="Dougan E. K."/>
            <person name="Rhodes N."/>
            <person name="Thang M."/>
            <person name="Chan C."/>
        </authorList>
    </citation>
    <scope>NUCLEOTIDE SEQUENCE</scope>
</reference>
<protein>
    <submittedName>
        <fullName evidence="2">LepA protein</fullName>
    </submittedName>
</protein>
<evidence type="ECO:0000313" key="2">
    <source>
        <dbReference type="EMBL" id="CAE7300526.1"/>
    </source>
</evidence>
<dbReference type="Gene3D" id="2.60.120.260">
    <property type="entry name" value="Galactose-binding domain-like"/>
    <property type="match status" value="1"/>
</dbReference>
<dbReference type="AlphaFoldDB" id="A0A812NCR9"/>
<feature type="compositionally biased region" description="Basic and acidic residues" evidence="1">
    <location>
        <begin position="1"/>
        <end position="11"/>
    </location>
</feature>
<accession>A0A812NCR9</accession>
<dbReference type="OrthoDB" id="1074at2759"/>
<sequence length="755" mass="83185">FANVSWRKETPGRLPSSPSGSARLRRTVATAAVTAAVGGCKKFCLQDGFMHAIARQKGSDAYCTCYTKDTSNPVYDTTTRFEENQSLIGEWNLEAPAAVRGYTKLLVPKTSSEKIKAHAGCPEDSSDCSALFGLGCGDKPPLLCPNTHEHSPFVTTLPPNVRPSDSFFLSQACTGASVSNSSESHTSLCSNAWLVFDLEEKFTVTKIRFHNYVTQDAVRKVIFSGSSSVGDWVPAQAIDLPNTATERSPSAEKHSVSEHVLDVPISERFLKMEILENYGSRGVGFFRIEFHGFRYFFTDFTKYPGKACGGYELEDMRGLGGSEQRCRAQCAARLDCAAVEVVHSGAYAGSCIFHSNIWIPTRSLEDERDCFVREGQTVFCQRGLPLHDVCCSPECGTCGGDKCSYRPGGRSKCCAGSIRVMRHLCANTTDVACRIPRPRRAGVPTLRLTFENETGGSNASEDLRPSKTIKVSGFKPSTTLSRAGGTAADLTGVNTGIEIRNYGRWFTATSTYMCWIRPTFVRDQTWYFIFRSSGYTMHNPEDGSWAVEFQCKGDKARLMIWTRQPAGLGAVSTEFKAKARWADRWTHVAVVMRVGGAFPQLYLNGLPEEVEDSSAPWSELEDIVYNENQYLIIGKAAETDQQFDGFIDHFEIYEESLTPQFMRKHYNTIESAKDEGEEATIIRQICLPPTDTTGYIIQGGSAARNSFDVSASCDDAMGYGGMAVVTRCSMTSKRYALSGCLLKEQCSADRCLVKS</sequence>
<gene>
    <name evidence="2" type="primary">lepA</name>
    <name evidence="2" type="ORF">SNEC2469_LOCUS7417</name>
</gene>
<dbReference type="InterPro" id="IPR008979">
    <property type="entry name" value="Galactose-bd-like_sf"/>
</dbReference>
<dbReference type="SUPFAM" id="SSF49785">
    <property type="entry name" value="Galactose-binding domain-like"/>
    <property type="match status" value="1"/>
</dbReference>
<dbReference type="Gene3D" id="2.60.120.200">
    <property type="match status" value="1"/>
</dbReference>
<keyword evidence="3" id="KW-1185">Reference proteome</keyword>
<dbReference type="Pfam" id="PF13385">
    <property type="entry name" value="Laminin_G_3"/>
    <property type="match status" value="1"/>
</dbReference>
<organism evidence="2 3">
    <name type="scientific">Symbiodinium necroappetens</name>
    <dbReference type="NCBI Taxonomy" id="1628268"/>
    <lineage>
        <taxon>Eukaryota</taxon>
        <taxon>Sar</taxon>
        <taxon>Alveolata</taxon>
        <taxon>Dinophyceae</taxon>
        <taxon>Suessiales</taxon>
        <taxon>Symbiodiniaceae</taxon>
        <taxon>Symbiodinium</taxon>
    </lineage>
</organism>
<feature type="non-terminal residue" evidence="2">
    <location>
        <position position="1"/>
    </location>
</feature>
<feature type="region of interest" description="Disordered" evidence="1">
    <location>
        <begin position="1"/>
        <end position="21"/>
    </location>
</feature>
<dbReference type="SUPFAM" id="SSF49899">
    <property type="entry name" value="Concanavalin A-like lectins/glucanases"/>
    <property type="match status" value="1"/>
</dbReference>
<proteinExistence type="predicted"/>
<dbReference type="InterPro" id="IPR013320">
    <property type="entry name" value="ConA-like_dom_sf"/>
</dbReference>